<evidence type="ECO:0000313" key="2">
    <source>
        <dbReference type="Proteomes" id="UP001056120"/>
    </source>
</evidence>
<dbReference type="EMBL" id="CM042041">
    <property type="protein sequence ID" value="KAI3712181.1"/>
    <property type="molecule type" value="Genomic_DNA"/>
</dbReference>
<keyword evidence="2" id="KW-1185">Reference proteome</keyword>
<reference evidence="1 2" key="2">
    <citation type="journal article" date="2022" name="Mol. Ecol. Resour.">
        <title>The genomes of chicory, endive, great burdock and yacon provide insights into Asteraceae paleo-polyploidization history and plant inulin production.</title>
        <authorList>
            <person name="Fan W."/>
            <person name="Wang S."/>
            <person name="Wang H."/>
            <person name="Wang A."/>
            <person name="Jiang F."/>
            <person name="Liu H."/>
            <person name="Zhao H."/>
            <person name="Xu D."/>
            <person name="Zhang Y."/>
        </authorList>
    </citation>
    <scope>NUCLEOTIDE SEQUENCE [LARGE SCALE GENOMIC DNA]</scope>
    <source>
        <strain evidence="2">cv. Yunnan</strain>
        <tissue evidence="1">Leaves</tissue>
    </source>
</reference>
<protein>
    <submittedName>
        <fullName evidence="1">Uncharacterized protein</fullName>
    </submittedName>
</protein>
<gene>
    <name evidence="1" type="ORF">L1987_70730</name>
</gene>
<dbReference type="Proteomes" id="UP001056120">
    <property type="component" value="Linkage Group LG24"/>
</dbReference>
<accession>A0ACB9ART5</accession>
<name>A0ACB9ART5_9ASTR</name>
<sequence length="107" mass="11999">MVARTTMRGRLMTTRNRGGATSIVKRWFGILEATMDGYSCMGCTLVFIVVCRGKEVVYGGYWPRKPSFTVSISYTSCRFKAMKMNTQLANLLFVSLLAKLLLVSLLN</sequence>
<evidence type="ECO:0000313" key="1">
    <source>
        <dbReference type="EMBL" id="KAI3712181.1"/>
    </source>
</evidence>
<proteinExistence type="predicted"/>
<reference evidence="2" key="1">
    <citation type="journal article" date="2022" name="Mol. Ecol. Resour.">
        <title>The genomes of chicory, endive, great burdock and yacon provide insights into Asteraceae palaeo-polyploidization history and plant inulin production.</title>
        <authorList>
            <person name="Fan W."/>
            <person name="Wang S."/>
            <person name="Wang H."/>
            <person name="Wang A."/>
            <person name="Jiang F."/>
            <person name="Liu H."/>
            <person name="Zhao H."/>
            <person name="Xu D."/>
            <person name="Zhang Y."/>
        </authorList>
    </citation>
    <scope>NUCLEOTIDE SEQUENCE [LARGE SCALE GENOMIC DNA]</scope>
    <source>
        <strain evidence="2">cv. Yunnan</strain>
    </source>
</reference>
<comment type="caution">
    <text evidence="1">The sequence shown here is derived from an EMBL/GenBank/DDBJ whole genome shotgun (WGS) entry which is preliminary data.</text>
</comment>
<organism evidence="1 2">
    <name type="scientific">Smallanthus sonchifolius</name>
    <dbReference type="NCBI Taxonomy" id="185202"/>
    <lineage>
        <taxon>Eukaryota</taxon>
        <taxon>Viridiplantae</taxon>
        <taxon>Streptophyta</taxon>
        <taxon>Embryophyta</taxon>
        <taxon>Tracheophyta</taxon>
        <taxon>Spermatophyta</taxon>
        <taxon>Magnoliopsida</taxon>
        <taxon>eudicotyledons</taxon>
        <taxon>Gunneridae</taxon>
        <taxon>Pentapetalae</taxon>
        <taxon>asterids</taxon>
        <taxon>campanulids</taxon>
        <taxon>Asterales</taxon>
        <taxon>Asteraceae</taxon>
        <taxon>Asteroideae</taxon>
        <taxon>Heliantheae alliance</taxon>
        <taxon>Millerieae</taxon>
        <taxon>Smallanthus</taxon>
    </lineage>
</organism>